<keyword evidence="3" id="KW-1185">Reference proteome</keyword>
<dbReference type="AlphaFoldDB" id="A0A918XKK0"/>
<sequence>MNIFRRAVAVMAGAAVVMAGSVTVASPAVAAVDWINHDQVWSVSNPRTALSVDTPRGTVQVRYGTHQGKQYGWARALNAPSDYVLAFEVDTNGDRRSDEGAREYLTGNNAAWTWGAAASSHSARAFRACILSYSEMSCAETSYRTGWW</sequence>
<feature type="chain" id="PRO_5037249505" description="Secreted protein" evidence="1">
    <location>
        <begin position="31"/>
        <end position="148"/>
    </location>
</feature>
<keyword evidence="1" id="KW-0732">Signal</keyword>
<protein>
    <recommendedName>
        <fullName evidence="4">Secreted protein</fullName>
    </recommendedName>
</protein>
<reference evidence="2 3" key="1">
    <citation type="journal article" date="2014" name="Int. J. Syst. Evol. Microbiol.">
        <title>Complete genome sequence of Corynebacterium casei LMG S-19264T (=DSM 44701T), isolated from a smear-ripened cheese.</title>
        <authorList>
            <consortium name="US DOE Joint Genome Institute (JGI-PGF)"/>
            <person name="Walter F."/>
            <person name="Albersmeier A."/>
            <person name="Kalinowski J."/>
            <person name="Ruckert C."/>
        </authorList>
    </citation>
    <scope>NUCLEOTIDE SEQUENCE [LARGE SCALE GENOMIC DNA]</scope>
    <source>
        <strain evidence="2 3">KCTC 19473</strain>
    </source>
</reference>
<evidence type="ECO:0008006" key="4">
    <source>
        <dbReference type="Google" id="ProtNLM"/>
    </source>
</evidence>
<gene>
    <name evidence="2" type="ORF">GCM10007147_43700</name>
</gene>
<dbReference type="RefSeq" id="WP_017575769.1">
    <property type="nucleotide sequence ID" value="NZ_BMXL01000039.1"/>
</dbReference>
<name>A0A918XKK0_9ACTN</name>
<dbReference type="EMBL" id="BMXL01000039">
    <property type="protein sequence ID" value="GHD36381.1"/>
    <property type="molecule type" value="Genomic_DNA"/>
</dbReference>
<evidence type="ECO:0000313" key="2">
    <source>
        <dbReference type="EMBL" id="GHD36381.1"/>
    </source>
</evidence>
<organism evidence="2 3">
    <name type="scientific">Nocardiopsis kunsanensis</name>
    <dbReference type="NCBI Taxonomy" id="141693"/>
    <lineage>
        <taxon>Bacteria</taxon>
        <taxon>Bacillati</taxon>
        <taxon>Actinomycetota</taxon>
        <taxon>Actinomycetes</taxon>
        <taxon>Streptosporangiales</taxon>
        <taxon>Nocardiopsidaceae</taxon>
        <taxon>Nocardiopsis</taxon>
    </lineage>
</organism>
<accession>A0A918XKK0</accession>
<comment type="caution">
    <text evidence="2">The sequence shown here is derived from an EMBL/GenBank/DDBJ whole genome shotgun (WGS) entry which is preliminary data.</text>
</comment>
<dbReference type="Proteomes" id="UP000654947">
    <property type="component" value="Unassembled WGS sequence"/>
</dbReference>
<feature type="signal peptide" evidence="1">
    <location>
        <begin position="1"/>
        <end position="30"/>
    </location>
</feature>
<evidence type="ECO:0000256" key="1">
    <source>
        <dbReference type="SAM" id="SignalP"/>
    </source>
</evidence>
<evidence type="ECO:0000313" key="3">
    <source>
        <dbReference type="Proteomes" id="UP000654947"/>
    </source>
</evidence>
<proteinExistence type="predicted"/>